<sequence length="319" mass="35952">MDTAKIYALLKFFNAMGKTVSLVPVKTLEQFQQSEHFSVMLQFLRTGMYQKKTSTGNVKALLLDHLQETFGEEYVSLCSLQKLNKGNLWEISKLMALCVHAIYQRQELADKVNDMVLKQLKDDQLKHVRQIVTGMRKSDSKHWTQILKEGGHCRPPSLTQQGAEQKDSKLGKTIQSLSFSGKSDFKKSSVMSKLLKDRVNQEGENTFKPMVKLKEACLSASQPRTQGKLEVKERKTGRKRTQSESKQRTPKKERLNLNEANSKTIKEIEDSTVKRSNKVVAATKEKSPKNIKLAKETGTSGSNNDKGGGGRSILEYVKA</sequence>
<accession>A0A4V6A4I5</accession>
<feature type="region of interest" description="Disordered" evidence="1">
    <location>
        <begin position="218"/>
        <end position="319"/>
    </location>
</feature>
<proteinExistence type="predicted"/>
<feature type="region of interest" description="Disordered" evidence="1">
    <location>
        <begin position="150"/>
        <end position="170"/>
    </location>
</feature>
<reference evidence="2 3" key="1">
    <citation type="journal article" date="2015" name="Genome Biol.">
        <title>Comparative genomics of Steinernema reveals deeply conserved gene regulatory networks.</title>
        <authorList>
            <person name="Dillman A.R."/>
            <person name="Macchietto M."/>
            <person name="Porter C.F."/>
            <person name="Rogers A."/>
            <person name="Williams B."/>
            <person name="Antoshechkin I."/>
            <person name="Lee M.M."/>
            <person name="Goodwin Z."/>
            <person name="Lu X."/>
            <person name="Lewis E.E."/>
            <person name="Goodrich-Blair H."/>
            <person name="Stock S.P."/>
            <person name="Adams B.J."/>
            <person name="Sternberg P.W."/>
            <person name="Mortazavi A."/>
        </authorList>
    </citation>
    <scope>NUCLEOTIDE SEQUENCE [LARGE SCALE GENOMIC DNA]</scope>
    <source>
        <strain evidence="2 3">ALL</strain>
    </source>
</reference>
<organism evidence="2 3">
    <name type="scientific">Steinernema carpocapsae</name>
    <name type="common">Entomopathogenic nematode</name>
    <dbReference type="NCBI Taxonomy" id="34508"/>
    <lineage>
        <taxon>Eukaryota</taxon>
        <taxon>Metazoa</taxon>
        <taxon>Ecdysozoa</taxon>
        <taxon>Nematoda</taxon>
        <taxon>Chromadorea</taxon>
        <taxon>Rhabditida</taxon>
        <taxon>Tylenchina</taxon>
        <taxon>Panagrolaimomorpha</taxon>
        <taxon>Strongyloidoidea</taxon>
        <taxon>Steinernematidae</taxon>
        <taxon>Steinernema</taxon>
    </lineage>
</organism>
<keyword evidence="3" id="KW-1185">Reference proteome</keyword>
<evidence type="ECO:0000256" key="1">
    <source>
        <dbReference type="SAM" id="MobiDB-lite"/>
    </source>
</evidence>
<dbReference type="AlphaFoldDB" id="A0A4V6A4I5"/>
<comment type="caution">
    <text evidence="2">The sequence shown here is derived from an EMBL/GenBank/DDBJ whole genome shotgun (WGS) entry which is preliminary data.</text>
</comment>
<evidence type="ECO:0000313" key="2">
    <source>
        <dbReference type="EMBL" id="TKR86835.1"/>
    </source>
</evidence>
<evidence type="ECO:0000313" key="3">
    <source>
        <dbReference type="Proteomes" id="UP000298663"/>
    </source>
</evidence>
<dbReference type="EMBL" id="AZBU02000003">
    <property type="protein sequence ID" value="TKR86835.1"/>
    <property type="molecule type" value="Genomic_DNA"/>
</dbReference>
<gene>
    <name evidence="2" type="ORF">L596_011348</name>
</gene>
<feature type="compositionally biased region" description="Basic and acidic residues" evidence="1">
    <location>
        <begin position="241"/>
        <end position="256"/>
    </location>
</feature>
<dbReference type="Proteomes" id="UP000298663">
    <property type="component" value="Unassembled WGS sequence"/>
</dbReference>
<feature type="compositionally biased region" description="Basic and acidic residues" evidence="1">
    <location>
        <begin position="264"/>
        <end position="273"/>
    </location>
</feature>
<protein>
    <submittedName>
        <fullName evidence="2">Uncharacterized protein</fullName>
    </submittedName>
</protein>
<name>A0A4V6A4I5_STECR</name>
<reference evidence="2 3" key="2">
    <citation type="journal article" date="2019" name="G3 (Bethesda)">
        <title>Hybrid Assembly of the Genome of the Entomopathogenic Nematode Steinernema carpocapsae Identifies the X-Chromosome.</title>
        <authorList>
            <person name="Serra L."/>
            <person name="Macchietto M."/>
            <person name="Macias-Munoz A."/>
            <person name="McGill C.J."/>
            <person name="Rodriguez I.M."/>
            <person name="Rodriguez B."/>
            <person name="Murad R."/>
            <person name="Mortazavi A."/>
        </authorList>
    </citation>
    <scope>NUCLEOTIDE SEQUENCE [LARGE SCALE GENOMIC DNA]</scope>
    <source>
        <strain evidence="2 3">ALL</strain>
    </source>
</reference>